<name>A0A6L9LAI3_9BACT</name>
<protein>
    <submittedName>
        <fullName evidence="1">Uncharacterized protein</fullName>
    </submittedName>
</protein>
<dbReference type="Proteomes" id="UP000474175">
    <property type="component" value="Unassembled WGS sequence"/>
</dbReference>
<dbReference type="EMBL" id="JAAFZH010000012">
    <property type="protein sequence ID" value="NDU97585.1"/>
    <property type="molecule type" value="Genomic_DNA"/>
</dbReference>
<keyword evidence="2" id="KW-1185">Reference proteome</keyword>
<organism evidence="1 2">
    <name type="scientific">Spirosoma terrae</name>
    <dbReference type="NCBI Taxonomy" id="1968276"/>
    <lineage>
        <taxon>Bacteria</taxon>
        <taxon>Pseudomonadati</taxon>
        <taxon>Bacteroidota</taxon>
        <taxon>Cytophagia</taxon>
        <taxon>Cytophagales</taxon>
        <taxon>Cytophagaceae</taxon>
        <taxon>Spirosoma</taxon>
    </lineage>
</organism>
<gene>
    <name evidence="1" type="ORF">GK108_22060</name>
</gene>
<sequence>MRTSTPKIRLLFYGFCLATVLYNCKTKDVAGVTPFTYTFKGIDNVKLPEVKATTPATVTVTAGSVQSSTVTSAVTSGLASLSSGQPSAAVQQATADVAKAIPADQATQLAAAFTPAVVASISSGGTLPANLKAQTDALAKNPALQAYMPKFTLPTVNGKPVGGRIGADGNTVVPVTANATTKTNDACQDAANASYNTAVANLTAARDAQASSVNAAHQAQLTAAQQQATSCNNDKNAYYANLLSQASSQYNEANTAISGAAIPDSDKALLKVLYLVSYVQISEQISTVKAAEIVACNAQATAVQNASTADTQAITANFNAAMAALNAARTQAINSCHNQGGGRIGAE</sequence>
<dbReference type="RefSeq" id="WP_163953188.1">
    <property type="nucleotide sequence ID" value="NZ_JAAFZH010000012.1"/>
</dbReference>
<proteinExistence type="predicted"/>
<reference evidence="1 2" key="1">
    <citation type="submission" date="2020-02" db="EMBL/GenBank/DDBJ databases">
        <title>Draft genome sequence of two Spirosoma agri KCTC 52727 and Spirosoma terrae KCTC 52035.</title>
        <authorList>
            <person name="Rojas J."/>
            <person name="Ambika Manirajan B."/>
            <person name="Suarez C."/>
            <person name="Ratering S."/>
            <person name="Schnell S."/>
        </authorList>
    </citation>
    <scope>NUCLEOTIDE SEQUENCE [LARGE SCALE GENOMIC DNA]</scope>
    <source>
        <strain evidence="1 2">KCTC 52035</strain>
    </source>
</reference>
<evidence type="ECO:0000313" key="2">
    <source>
        <dbReference type="Proteomes" id="UP000474175"/>
    </source>
</evidence>
<comment type="caution">
    <text evidence="1">The sequence shown here is derived from an EMBL/GenBank/DDBJ whole genome shotgun (WGS) entry which is preliminary data.</text>
</comment>
<evidence type="ECO:0000313" key="1">
    <source>
        <dbReference type="EMBL" id="NDU97585.1"/>
    </source>
</evidence>
<dbReference type="AlphaFoldDB" id="A0A6L9LAI3"/>
<accession>A0A6L9LAI3</accession>